<sequence>MITDKHFSDLDEKGYTVVENVVGPDDCDQAISEYRKWLGNFGPNGFPVTYKSLLWNYNVGHLDTTSERFQEPDDYWLHIDVTPGRVGVHAYQGALYLEEQKEEDWIFLVF</sequence>
<protein>
    <submittedName>
        <fullName evidence="1">Uncharacterized protein</fullName>
    </submittedName>
</protein>
<evidence type="ECO:0000313" key="2">
    <source>
        <dbReference type="Proteomes" id="UP001164746"/>
    </source>
</evidence>
<dbReference type="EMBL" id="CP111020">
    <property type="protein sequence ID" value="WAR14987.1"/>
    <property type="molecule type" value="Genomic_DNA"/>
</dbReference>
<organism evidence="1 2">
    <name type="scientific">Mya arenaria</name>
    <name type="common">Soft-shell clam</name>
    <dbReference type="NCBI Taxonomy" id="6604"/>
    <lineage>
        <taxon>Eukaryota</taxon>
        <taxon>Metazoa</taxon>
        <taxon>Spiralia</taxon>
        <taxon>Lophotrochozoa</taxon>
        <taxon>Mollusca</taxon>
        <taxon>Bivalvia</taxon>
        <taxon>Autobranchia</taxon>
        <taxon>Heteroconchia</taxon>
        <taxon>Euheterodonta</taxon>
        <taxon>Imparidentia</taxon>
        <taxon>Neoheterodontei</taxon>
        <taxon>Myida</taxon>
        <taxon>Myoidea</taxon>
        <taxon>Myidae</taxon>
        <taxon>Mya</taxon>
    </lineage>
</organism>
<reference evidence="1" key="1">
    <citation type="submission" date="2022-11" db="EMBL/GenBank/DDBJ databases">
        <title>Centuries of genome instability and evolution in soft-shell clam transmissible cancer (bioRxiv).</title>
        <authorList>
            <person name="Hart S.F.M."/>
            <person name="Yonemitsu M.A."/>
            <person name="Giersch R.M."/>
            <person name="Beal B.F."/>
            <person name="Arriagada G."/>
            <person name="Davis B.W."/>
            <person name="Ostrander E.A."/>
            <person name="Goff S.P."/>
            <person name="Metzger M.J."/>
        </authorList>
    </citation>
    <scope>NUCLEOTIDE SEQUENCE</scope>
    <source>
        <strain evidence="1">MELC-2E11</strain>
        <tissue evidence="1">Siphon/mantle</tissue>
    </source>
</reference>
<name>A0ABY7F056_MYAAR</name>
<keyword evidence="2" id="KW-1185">Reference proteome</keyword>
<gene>
    <name evidence="1" type="ORF">MAR_005092</name>
</gene>
<dbReference type="SUPFAM" id="SSF51197">
    <property type="entry name" value="Clavaminate synthase-like"/>
    <property type="match status" value="1"/>
</dbReference>
<evidence type="ECO:0000313" key="1">
    <source>
        <dbReference type="EMBL" id="WAR14987.1"/>
    </source>
</evidence>
<dbReference type="Proteomes" id="UP001164746">
    <property type="component" value="Chromosome 9"/>
</dbReference>
<accession>A0ABY7F056</accession>
<proteinExistence type="predicted"/>